<feature type="non-terminal residue" evidence="1">
    <location>
        <position position="1"/>
    </location>
</feature>
<organism evidence="1">
    <name type="scientific">marine sediment metagenome</name>
    <dbReference type="NCBI Taxonomy" id="412755"/>
    <lineage>
        <taxon>unclassified sequences</taxon>
        <taxon>metagenomes</taxon>
        <taxon>ecological metagenomes</taxon>
    </lineage>
</organism>
<feature type="non-terminal residue" evidence="1">
    <location>
        <position position="235"/>
    </location>
</feature>
<sequence length="235" mass="26763">YLDFNVKEVGDRIIDTKRGFSVIPGKIKPLNINYKLVCSTDGNSIILTVKVEKPVNLSKISNLKLKFEIYPKEYRYKTYSGGNIAGYFPERYMGKTTLIPEAKEISIAPEDDLRAFSIASEDARLSLVDGRGMANHAGFIVYAALPPNSSQNHFSIKITPRINPDWRREPVIQVSQVGYHPAQRKVAVLELDSRTKDIEKMKLVYLDKDGKKKNIKSERPAKYGPLFNHNYYTFD</sequence>
<dbReference type="AlphaFoldDB" id="X1EB46"/>
<proteinExistence type="predicted"/>
<dbReference type="EMBL" id="BART01033155">
    <property type="protein sequence ID" value="GAH17580.1"/>
    <property type="molecule type" value="Genomic_DNA"/>
</dbReference>
<name>X1EB46_9ZZZZ</name>
<protein>
    <submittedName>
        <fullName evidence="1">Uncharacterized protein</fullName>
    </submittedName>
</protein>
<dbReference type="InterPro" id="IPR013783">
    <property type="entry name" value="Ig-like_fold"/>
</dbReference>
<evidence type="ECO:0000313" key="1">
    <source>
        <dbReference type="EMBL" id="GAH17580.1"/>
    </source>
</evidence>
<accession>X1EB46</accession>
<comment type="caution">
    <text evidence="1">The sequence shown here is derived from an EMBL/GenBank/DDBJ whole genome shotgun (WGS) entry which is preliminary data.</text>
</comment>
<gene>
    <name evidence="1" type="ORF">S01H4_57070</name>
</gene>
<dbReference type="Gene3D" id="2.60.40.10">
    <property type="entry name" value="Immunoglobulins"/>
    <property type="match status" value="1"/>
</dbReference>
<reference evidence="1" key="1">
    <citation type="journal article" date="2014" name="Front. Microbiol.">
        <title>High frequency of phylogenetically diverse reductive dehalogenase-homologous genes in deep subseafloor sedimentary metagenomes.</title>
        <authorList>
            <person name="Kawai M."/>
            <person name="Futagami T."/>
            <person name="Toyoda A."/>
            <person name="Takaki Y."/>
            <person name="Nishi S."/>
            <person name="Hori S."/>
            <person name="Arai W."/>
            <person name="Tsubouchi T."/>
            <person name="Morono Y."/>
            <person name="Uchiyama I."/>
            <person name="Ito T."/>
            <person name="Fujiyama A."/>
            <person name="Inagaki F."/>
            <person name="Takami H."/>
        </authorList>
    </citation>
    <scope>NUCLEOTIDE SEQUENCE</scope>
    <source>
        <strain evidence="1">Expedition CK06-06</strain>
    </source>
</reference>